<evidence type="ECO:0000313" key="2">
    <source>
        <dbReference type="Proteomes" id="UP000605568"/>
    </source>
</evidence>
<comment type="caution">
    <text evidence="1">The sequence shown here is derived from an EMBL/GenBank/DDBJ whole genome shotgun (WGS) entry which is preliminary data.</text>
</comment>
<dbReference type="Pfam" id="PF21863">
    <property type="entry name" value="HTH_67"/>
    <property type="match status" value="2"/>
</dbReference>
<dbReference type="Proteomes" id="UP000605568">
    <property type="component" value="Unassembled WGS sequence"/>
</dbReference>
<organism evidence="1 2">
    <name type="scientific">Lentzea cavernae</name>
    <dbReference type="NCBI Taxonomy" id="2020703"/>
    <lineage>
        <taxon>Bacteria</taxon>
        <taxon>Bacillati</taxon>
        <taxon>Actinomycetota</taxon>
        <taxon>Actinomycetes</taxon>
        <taxon>Pseudonocardiales</taxon>
        <taxon>Pseudonocardiaceae</taxon>
        <taxon>Lentzea</taxon>
    </lineage>
</organism>
<evidence type="ECO:0000313" key="1">
    <source>
        <dbReference type="EMBL" id="GHH46065.1"/>
    </source>
</evidence>
<name>A0ABQ3MH15_9PSEU</name>
<evidence type="ECO:0008006" key="3">
    <source>
        <dbReference type="Google" id="ProtNLM"/>
    </source>
</evidence>
<sequence>MSGVEARQLWLRFEPYHDVTYFTPESRAATDALGCKGGWMGYFGMRAAPLGVASPELVTAVFYNFAPRMVSRALPDAWDVAAPSAYLEARLQGVDGALRRLLGSVGTPEIVEAAALAREAALAAPLAGRPLAAANRALPWPSEPHLALWHACTILREARGDGHVAALVAAGVGPCQALALYAREHSLDPAYMRTARGWTVEEWEEVVDLPGDLDSVERATDAAALTPWKALGEAGTRRFIDLMTPLARRIASANEAMRVNPMALDPVRELAVPGWNT</sequence>
<dbReference type="InterPro" id="IPR054058">
    <property type="entry name" value="HTH_67"/>
</dbReference>
<gene>
    <name evidence="1" type="ORF">GCM10017774_48230</name>
</gene>
<accession>A0ABQ3MH15</accession>
<keyword evidence="2" id="KW-1185">Reference proteome</keyword>
<dbReference type="EMBL" id="BNAR01000007">
    <property type="protein sequence ID" value="GHH46065.1"/>
    <property type="molecule type" value="Genomic_DNA"/>
</dbReference>
<dbReference type="NCBIfam" id="NF047719">
    <property type="entry name" value="SCO6745_fam_HTH"/>
    <property type="match status" value="1"/>
</dbReference>
<reference evidence="2" key="1">
    <citation type="journal article" date="2019" name="Int. J. Syst. Evol. Microbiol.">
        <title>The Global Catalogue of Microorganisms (GCM) 10K type strain sequencing project: providing services to taxonomists for standard genome sequencing and annotation.</title>
        <authorList>
            <consortium name="The Broad Institute Genomics Platform"/>
            <consortium name="The Broad Institute Genome Sequencing Center for Infectious Disease"/>
            <person name="Wu L."/>
            <person name="Ma J."/>
        </authorList>
    </citation>
    <scope>NUCLEOTIDE SEQUENCE [LARGE SCALE GENOMIC DNA]</scope>
    <source>
        <strain evidence="2">CGMCC 4.7367</strain>
    </source>
</reference>
<protein>
    <recommendedName>
        <fullName evidence="3">SalK</fullName>
    </recommendedName>
</protein>
<proteinExistence type="predicted"/>